<sequence length="119" mass="12542">MTIVATILVILHFIGLALLLGGFLVQLKAIAQGKGVVMRVMLEGALTQLVTGLALVGIYSAGLVEGGEVDNAKIGVKLVVLIVITVFVLVYRKRVPAPSWVLWLIGGLTLANVIIAVAW</sequence>
<proteinExistence type="predicted"/>
<evidence type="ECO:0008006" key="3">
    <source>
        <dbReference type="Google" id="ProtNLM"/>
    </source>
</evidence>
<comment type="caution">
    <text evidence="2">The sequence shown here is derived from an EMBL/GenBank/DDBJ whole genome shotgun (WGS) entry which is preliminary data.</text>
</comment>
<reference evidence="2" key="1">
    <citation type="submission" date="2014-06" db="EMBL/GenBank/DDBJ databases">
        <title>Key roles for freshwater Actinobacteria revealed by deep metagenomic sequencing.</title>
        <authorList>
            <person name="Ghai R."/>
            <person name="Mizuno C.M."/>
            <person name="Picazo A."/>
            <person name="Camacho A."/>
            <person name="Rodriguez-Valera F."/>
        </authorList>
    </citation>
    <scope>NUCLEOTIDE SEQUENCE</scope>
</reference>
<accession>A0A094QDW9</accession>
<evidence type="ECO:0000313" key="2">
    <source>
        <dbReference type="EMBL" id="KGA21627.1"/>
    </source>
</evidence>
<gene>
    <name evidence="2" type="ORF">GM51_1035</name>
</gene>
<keyword evidence="1" id="KW-0472">Membrane</keyword>
<protein>
    <recommendedName>
        <fullName evidence="3">Integral membrane protein</fullName>
    </recommendedName>
</protein>
<keyword evidence="1" id="KW-1133">Transmembrane helix</keyword>
<organism evidence="2">
    <name type="scientific">freshwater metagenome</name>
    <dbReference type="NCBI Taxonomy" id="449393"/>
    <lineage>
        <taxon>unclassified sequences</taxon>
        <taxon>metagenomes</taxon>
        <taxon>ecological metagenomes</taxon>
    </lineage>
</organism>
<feature type="transmembrane region" description="Helical" evidence="1">
    <location>
        <begin position="37"/>
        <end position="62"/>
    </location>
</feature>
<dbReference type="EMBL" id="JNSL01000003">
    <property type="protein sequence ID" value="KGA21627.1"/>
    <property type="molecule type" value="Genomic_DNA"/>
</dbReference>
<dbReference type="AlphaFoldDB" id="A0A094QDW9"/>
<evidence type="ECO:0000256" key="1">
    <source>
        <dbReference type="SAM" id="Phobius"/>
    </source>
</evidence>
<feature type="transmembrane region" description="Helical" evidence="1">
    <location>
        <begin position="100"/>
        <end position="118"/>
    </location>
</feature>
<feature type="transmembrane region" description="Helical" evidence="1">
    <location>
        <begin position="74"/>
        <end position="91"/>
    </location>
</feature>
<keyword evidence="1" id="KW-0812">Transmembrane</keyword>
<feature type="transmembrane region" description="Helical" evidence="1">
    <location>
        <begin position="6"/>
        <end position="25"/>
    </location>
</feature>
<name>A0A094QDW9_9ZZZZ</name>